<proteinExistence type="predicted"/>
<protein>
    <submittedName>
        <fullName evidence="1">Uncharacterized protein</fullName>
    </submittedName>
</protein>
<dbReference type="AlphaFoldDB" id="A0AAN9KAN2"/>
<evidence type="ECO:0000313" key="1">
    <source>
        <dbReference type="EMBL" id="KAK7312971.1"/>
    </source>
</evidence>
<dbReference type="Proteomes" id="UP001367508">
    <property type="component" value="Unassembled WGS sequence"/>
</dbReference>
<sequence>MLCPSLDSVASNQTYGSNSRFVRGDIDSLTPIRRAENTRSYSWFIEIPLIHTGLIKWFIETHSFIVPQANPCKKGFDSRIKVALTCTKSKEAVPASHKGRVPFA</sequence>
<evidence type="ECO:0000313" key="2">
    <source>
        <dbReference type="Proteomes" id="UP001367508"/>
    </source>
</evidence>
<comment type="caution">
    <text evidence="1">The sequence shown here is derived from an EMBL/GenBank/DDBJ whole genome shotgun (WGS) entry which is preliminary data.</text>
</comment>
<keyword evidence="2" id="KW-1185">Reference proteome</keyword>
<reference evidence="1 2" key="1">
    <citation type="submission" date="2024-01" db="EMBL/GenBank/DDBJ databases">
        <title>The genomes of 5 underutilized Papilionoideae crops provide insights into root nodulation and disease resistanc.</title>
        <authorList>
            <person name="Jiang F."/>
        </authorList>
    </citation>
    <scope>NUCLEOTIDE SEQUENCE [LARGE SCALE GENOMIC DNA]</scope>
    <source>
        <strain evidence="1">LVBAO_FW01</strain>
        <tissue evidence="1">Leaves</tissue>
    </source>
</reference>
<dbReference type="EMBL" id="JAYMYQ010000009">
    <property type="protein sequence ID" value="KAK7312971.1"/>
    <property type="molecule type" value="Genomic_DNA"/>
</dbReference>
<accession>A0AAN9KAN2</accession>
<organism evidence="1 2">
    <name type="scientific">Canavalia gladiata</name>
    <name type="common">Sword bean</name>
    <name type="synonym">Dolichos gladiatus</name>
    <dbReference type="NCBI Taxonomy" id="3824"/>
    <lineage>
        <taxon>Eukaryota</taxon>
        <taxon>Viridiplantae</taxon>
        <taxon>Streptophyta</taxon>
        <taxon>Embryophyta</taxon>
        <taxon>Tracheophyta</taxon>
        <taxon>Spermatophyta</taxon>
        <taxon>Magnoliopsida</taxon>
        <taxon>eudicotyledons</taxon>
        <taxon>Gunneridae</taxon>
        <taxon>Pentapetalae</taxon>
        <taxon>rosids</taxon>
        <taxon>fabids</taxon>
        <taxon>Fabales</taxon>
        <taxon>Fabaceae</taxon>
        <taxon>Papilionoideae</taxon>
        <taxon>50 kb inversion clade</taxon>
        <taxon>NPAAA clade</taxon>
        <taxon>indigoferoid/millettioid clade</taxon>
        <taxon>Phaseoleae</taxon>
        <taxon>Canavalia</taxon>
    </lineage>
</organism>
<name>A0AAN9KAN2_CANGL</name>
<gene>
    <name evidence="1" type="ORF">VNO77_37261</name>
</gene>